<protein>
    <submittedName>
        <fullName evidence="1">Uncharacterized protein</fullName>
    </submittedName>
</protein>
<reference evidence="1 2" key="1">
    <citation type="journal article" date="2009" name="Appl. Environ. Microbiol.">
        <title>Three genomes from the phylum Acidobacteria provide insight into the lifestyles of these microorganisms in soils.</title>
        <authorList>
            <person name="Ward N.L."/>
            <person name="Challacombe J.F."/>
            <person name="Janssen P.H."/>
            <person name="Henrissat B."/>
            <person name="Coutinho P.M."/>
            <person name="Wu M."/>
            <person name="Xie G."/>
            <person name="Haft D.H."/>
            <person name="Sait M."/>
            <person name="Badger J."/>
            <person name="Barabote R.D."/>
            <person name="Bradley B."/>
            <person name="Brettin T.S."/>
            <person name="Brinkac L.M."/>
            <person name="Bruce D."/>
            <person name="Creasy T."/>
            <person name="Daugherty S.C."/>
            <person name="Davidsen T.M."/>
            <person name="DeBoy R.T."/>
            <person name="Detter J.C."/>
            <person name="Dodson R.J."/>
            <person name="Durkin A.S."/>
            <person name="Ganapathy A."/>
            <person name="Gwinn-Giglio M."/>
            <person name="Han C.S."/>
            <person name="Khouri H."/>
            <person name="Kiss H."/>
            <person name="Kothari S.P."/>
            <person name="Madupu R."/>
            <person name="Nelson K.E."/>
            <person name="Nelson W.C."/>
            <person name="Paulsen I."/>
            <person name="Penn K."/>
            <person name="Ren Q."/>
            <person name="Rosovitz M.J."/>
            <person name="Selengut J.D."/>
            <person name="Shrivastava S."/>
            <person name="Sullivan S.A."/>
            <person name="Tapia R."/>
            <person name="Thompson L.S."/>
            <person name="Watkins K.L."/>
            <person name="Yang Q."/>
            <person name="Yu C."/>
            <person name="Zafar N."/>
            <person name="Zhou L."/>
            <person name="Kuske C.R."/>
        </authorList>
    </citation>
    <scope>NUCLEOTIDE SEQUENCE [LARGE SCALE GENOMIC DNA]</scope>
    <source>
        <strain evidence="2">ATCC 51196 / DSM 11244 / BCRC 80197 / JCM 7670 / NBRC 15755 / NCIMB 13165 / 161</strain>
    </source>
</reference>
<gene>
    <name evidence="1" type="ordered locus">ACP_0951</name>
</gene>
<keyword evidence="2" id="KW-1185">Reference proteome</keyword>
<accession>C1F3G2</accession>
<evidence type="ECO:0000313" key="1">
    <source>
        <dbReference type="EMBL" id="ACO34186.1"/>
    </source>
</evidence>
<dbReference type="AlphaFoldDB" id="C1F3G2"/>
<dbReference type="InParanoid" id="C1F3G2"/>
<name>C1F3G2_ACIC5</name>
<sequence length="53" mass="6221">MSHQIEDRRRTSNGLKQEYACWRDVAGPEQMHAISATLHHTKREQPILQRATH</sequence>
<proteinExistence type="predicted"/>
<dbReference type="Proteomes" id="UP000002207">
    <property type="component" value="Chromosome"/>
</dbReference>
<evidence type="ECO:0000313" key="2">
    <source>
        <dbReference type="Proteomes" id="UP000002207"/>
    </source>
</evidence>
<dbReference type="KEGG" id="aca:ACP_0951"/>
<dbReference type="EMBL" id="CP001472">
    <property type="protein sequence ID" value="ACO34186.1"/>
    <property type="molecule type" value="Genomic_DNA"/>
</dbReference>
<dbReference type="STRING" id="240015.ACP_0951"/>
<organism evidence="1 2">
    <name type="scientific">Acidobacterium capsulatum (strain ATCC 51196 / DSM 11244 / BCRC 80197 / JCM 7670 / NBRC 15755 / NCIMB 13165 / 161)</name>
    <dbReference type="NCBI Taxonomy" id="240015"/>
    <lineage>
        <taxon>Bacteria</taxon>
        <taxon>Pseudomonadati</taxon>
        <taxon>Acidobacteriota</taxon>
        <taxon>Terriglobia</taxon>
        <taxon>Terriglobales</taxon>
        <taxon>Acidobacteriaceae</taxon>
        <taxon>Acidobacterium</taxon>
    </lineage>
</organism>
<dbReference type="HOGENOM" id="CLU_3057457_0_0_0"/>